<keyword evidence="2" id="KW-0812">Transmembrane</keyword>
<evidence type="ECO:0008006" key="5">
    <source>
        <dbReference type="Google" id="ProtNLM"/>
    </source>
</evidence>
<accession>A0ABU0R5J0</accession>
<dbReference type="Proteomes" id="UP001239083">
    <property type="component" value="Unassembled WGS sequence"/>
</dbReference>
<sequence length="250" mass="26641">MVDEGITYETTSVRAIRGMEARTVAKWENQGWEVVSQTTGKLQTEIVIRRPKPKSRVLLYAIGAGALAIVLATVITIGVISDRNAPAAEADATPSAGAGEVSSSETEPSESVEPSEPAEPEDIVITTANNPDFAALLALGDYCDDSIPVFAEKYRGQTIVFDGNVGAVNNHDGATTRYDILIGAGDYSETSQPGPAFQFRDVNLVNDLHYVGDVPDTLGVGDNLNVTAEVGEYEPGSCLFLIEPVETTYR</sequence>
<dbReference type="Pfam" id="PF16127">
    <property type="entry name" value="DUF4839"/>
    <property type="match status" value="1"/>
</dbReference>
<dbReference type="InterPro" id="IPR032290">
    <property type="entry name" value="DUF4839"/>
</dbReference>
<dbReference type="RefSeq" id="WP_307039703.1">
    <property type="nucleotide sequence ID" value="NZ_JAUSYY010000001.1"/>
</dbReference>
<gene>
    <name evidence="3" type="ORF">QFZ26_000901</name>
</gene>
<name>A0ABU0R5J0_9MICO</name>
<organism evidence="3 4">
    <name type="scientific">Agromyces ramosus</name>
    <dbReference type="NCBI Taxonomy" id="33879"/>
    <lineage>
        <taxon>Bacteria</taxon>
        <taxon>Bacillati</taxon>
        <taxon>Actinomycetota</taxon>
        <taxon>Actinomycetes</taxon>
        <taxon>Micrococcales</taxon>
        <taxon>Microbacteriaceae</taxon>
        <taxon>Agromyces</taxon>
    </lineage>
</organism>
<evidence type="ECO:0000256" key="2">
    <source>
        <dbReference type="SAM" id="Phobius"/>
    </source>
</evidence>
<proteinExistence type="predicted"/>
<keyword evidence="4" id="KW-1185">Reference proteome</keyword>
<dbReference type="EMBL" id="JAUSYY010000001">
    <property type="protein sequence ID" value="MDQ0893346.1"/>
    <property type="molecule type" value="Genomic_DNA"/>
</dbReference>
<reference evidence="3 4" key="1">
    <citation type="submission" date="2023-07" db="EMBL/GenBank/DDBJ databases">
        <title>Comparative genomics of wheat-associated soil bacteria to identify genetic determinants of phenazine resistance.</title>
        <authorList>
            <person name="Mouncey N."/>
        </authorList>
    </citation>
    <scope>NUCLEOTIDE SEQUENCE [LARGE SCALE GENOMIC DNA]</scope>
    <source>
        <strain evidence="3 4">V3I3</strain>
    </source>
</reference>
<evidence type="ECO:0000256" key="1">
    <source>
        <dbReference type="SAM" id="MobiDB-lite"/>
    </source>
</evidence>
<protein>
    <recommendedName>
        <fullName evidence="5">DUF4839 domain-containing protein</fullName>
    </recommendedName>
</protein>
<evidence type="ECO:0000313" key="4">
    <source>
        <dbReference type="Proteomes" id="UP001239083"/>
    </source>
</evidence>
<feature type="compositionally biased region" description="Low complexity" evidence="1">
    <location>
        <begin position="89"/>
        <end position="115"/>
    </location>
</feature>
<feature type="transmembrane region" description="Helical" evidence="2">
    <location>
        <begin position="57"/>
        <end position="80"/>
    </location>
</feature>
<comment type="caution">
    <text evidence="3">The sequence shown here is derived from an EMBL/GenBank/DDBJ whole genome shotgun (WGS) entry which is preliminary data.</text>
</comment>
<evidence type="ECO:0000313" key="3">
    <source>
        <dbReference type="EMBL" id="MDQ0893346.1"/>
    </source>
</evidence>
<keyword evidence="2" id="KW-1133">Transmembrane helix</keyword>
<keyword evidence="2" id="KW-0472">Membrane</keyword>
<feature type="region of interest" description="Disordered" evidence="1">
    <location>
        <begin position="89"/>
        <end position="119"/>
    </location>
</feature>